<dbReference type="Proteomes" id="UP000814033">
    <property type="component" value="Unassembled WGS sequence"/>
</dbReference>
<comment type="caution">
    <text evidence="1">The sequence shown here is derived from an EMBL/GenBank/DDBJ whole genome shotgun (WGS) entry which is preliminary data.</text>
</comment>
<reference evidence="1" key="1">
    <citation type="submission" date="2021-02" db="EMBL/GenBank/DDBJ databases">
        <authorList>
            <consortium name="DOE Joint Genome Institute"/>
            <person name="Ahrendt S."/>
            <person name="Looney B.P."/>
            <person name="Miyauchi S."/>
            <person name="Morin E."/>
            <person name="Drula E."/>
            <person name="Courty P.E."/>
            <person name="Chicoki N."/>
            <person name="Fauchery L."/>
            <person name="Kohler A."/>
            <person name="Kuo A."/>
            <person name="Labutti K."/>
            <person name="Pangilinan J."/>
            <person name="Lipzen A."/>
            <person name="Riley R."/>
            <person name="Andreopoulos W."/>
            <person name="He G."/>
            <person name="Johnson J."/>
            <person name="Barry K.W."/>
            <person name="Grigoriev I.V."/>
            <person name="Nagy L."/>
            <person name="Hibbett D."/>
            <person name="Henrissat B."/>
            <person name="Matheny P.B."/>
            <person name="Labbe J."/>
            <person name="Martin F."/>
        </authorList>
    </citation>
    <scope>NUCLEOTIDE SEQUENCE</scope>
    <source>
        <strain evidence="1">FP105234-sp</strain>
    </source>
</reference>
<keyword evidence="2" id="KW-1185">Reference proteome</keyword>
<dbReference type="EMBL" id="MU276200">
    <property type="protein sequence ID" value="KAI0040384.1"/>
    <property type="molecule type" value="Genomic_DNA"/>
</dbReference>
<proteinExistence type="predicted"/>
<accession>A0ACB8R8D9</accession>
<sequence length="68" mass="7759">MRLKKVYGVASGQCRLLWDPGRTSNQLSLSPEPAVKASTRTFRSERYMRASRRHHGSASEDTRRSSHL</sequence>
<reference evidence="1" key="2">
    <citation type="journal article" date="2022" name="New Phytol.">
        <title>Evolutionary transition to the ectomycorrhizal habit in the genomes of a hyperdiverse lineage of mushroom-forming fungi.</title>
        <authorList>
            <person name="Looney B."/>
            <person name="Miyauchi S."/>
            <person name="Morin E."/>
            <person name="Drula E."/>
            <person name="Courty P.E."/>
            <person name="Kohler A."/>
            <person name="Kuo A."/>
            <person name="LaButti K."/>
            <person name="Pangilinan J."/>
            <person name="Lipzen A."/>
            <person name="Riley R."/>
            <person name="Andreopoulos W."/>
            <person name="He G."/>
            <person name="Johnson J."/>
            <person name="Nolan M."/>
            <person name="Tritt A."/>
            <person name="Barry K.W."/>
            <person name="Grigoriev I.V."/>
            <person name="Nagy L.G."/>
            <person name="Hibbett D."/>
            <person name="Henrissat B."/>
            <person name="Matheny P.B."/>
            <person name="Labbe J."/>
            <person name="Martin F.M."/>
        </authorList>
    </citation>
    <scope>NUCLEOTIDE SEQUENCE</scope>
    <source>
        <strain evidence="1">FP105234-sp</strain>
    </source>
</reference>
<protein>
    <submittedName>
        <fullName evidence="1">Uncharacterized protein</fullName>
    </submittedName>
</protein>
<evidence type="ECO:0000313" key="1">
    <source>
        <dbReference type="EMBL" id="KAI0040384.1"/>
    </source>
</evidence>
<gene>
    <name evidence="1" type="ORF">FA95DRAFT_1566419</name>
</gene>
<name>A0ACB8R8D9_9AGAM</name>
<organism evidence="1 2">
    <name type="scientific">Auriscalpium vulgare</name>
    <dbReference type="NCBI Taxonomy" id="40419"/>
    <lineage>
        <taxon>Eukaryota</taxon>
        <taxon>Fungi</taxon>
        <taxon>Dikarya</taxon>
        <taxon>Basidiomycota</taxon>
        <taxon>Agaricomycotina</taxon>
        <taxon>Agaricomycetes</taxon>
        <taxon>Russulales</taxon>
        <taxon>Auriscalpiaceae</taxon>
        <taxon>Auriscalpium</taxon>
    </lineage>
</organism>
<evidence type="ECO:0000313" key="2">
    <source>
        <dbReference type="Proteomes" id="UP000814033"/>
    </source>
</evidence>